<dbReference type="SUPFAM" id="SSF49899">
    <property type="entry name" value="Concanavalin A-like lectins/glucanases"/>
    <property type="match status" value="2"/>
</dbReference>
<dbReference type="Pfam" id="PF00395">
    <property type="entry name" value="SLH"/>
    <property type="match status" value="3"/>
</dbReference>
<keyword evidence="9" id="KW-1185">Reference proteome</keyword>
<accession>A0A927GRL4</accession>
<evidence type="ECO:0000313" key="8">
    <source>
        <dbReference type="EMBL" id="MBD2844802.1"/>
    </source>
</evidence>
<dbReference type="PANTHER" id="PTHR31339">
    <property type="entry name" value="PECTIN LYASE-RELATED"/>
    <property type="match status" value="1"/>
</dbReference>
<dbReference type="Gene3D" id="2.160.20.10">
    <property type="entry name" value="Single-stranded right-handed beta-helix, Pectin lyase-like"/>
    <property type="match status" value="1"/>
</dbReference>
<dbReference type="GO" id="GO:0004650">
    <property type="term" value="F:polygalacturonase activity"/>
    <property type="evidence" value="ECO:0007669"/>
    <property type="project" value="InterPro"/>
</dbReference>
<dbReference type="GO" id="GO:0005975">
    <property type="term" value="P:carbohydrate metabolic process"/>
    <property type="evidence" value="ECO:0007669"/>
    <property type="project" value="InterPro"/>
</dbReference>
<dbReference type="PANTHER" id="PTHR31339:SF9">
    <property type="entry name" value="PLASMIN AND FIBRONECTIN-BINDING PROTEIN A"/>
    <property type="match status" value="1"/>
</dbReference>
<sequence>MLITLSPSGSMQSLRKNMDFVEVNFFMKKVLSSLLVFALMLPGFMPQAAGTVAAAETLIEPNGEAATIQNYPMPSIYTPSSVYTLKAGNESVPVIQYKPEYDYAQFSFDGTVTIEITANEPITSYSISPLAKNIQGTVDGNKLTFTLSSSTYVIVDINEDPNEKVDESDPAKIRKRLVIAADPLETNIPDPTADDVYDVTGAPYNADYTGATITSDAIQAAIDDAHDAGGGIVYIPAGVYTSSNLTLKSNVDFYLAGGAVIVGTGRGEDYRNDFRKDSLSRDGTYFIRTEVDSENIIMRGRGTIDGKGVEMRSRKMTDAPPTHNQGEGFVNNLLVPIATSNFTFDGLTLRDGGFWAFLVVRSDNVTITNYKGYQDLRMLEDDAIDINESQNVLVKHAIAISDDDTYSTKTWPQKGMSKDWPGAIEHLEDVVFDDALAWSRCAAFKLGMGIATPQIDITIQNSYVYQSARALLVDHAYTSNPLPEEGYAQNVTFENIDIERVGINQFGNYWFRVSTVTSGDVKNILFKNINVRQTGGTSQIQGNPTRGGWVDGLTFTDVYVKGELAKSLSDLKASVRNENVRGVAFVNTTPPIFSDDFEDGTLDKWVLRPEDQWAVTNDGENVLSSGNRTNTSLLIAKEGAAWTDYNVEARTHPHLANGKENAGLLFRVTDEDNYYMYRINAKDNRLELFKAVDGTLTRIEDADTAFTPSKQWYTIKVAVHGNTIEAYVDGNLMTSWTNPIEELTTGGIGFRTTSANVKYDDVLVTKINLAPTDLMLSNDLVVENTAEGSFVGTFSTADPDEQDTFTYTLVAGEGDTDNGSFSIPVLGNSLILRTALDYETKDSYSIRVRSTDSGGLSYEKSFTIHIIEAEELPVESDPDNVLYSDDFADGISADWTSSSGSWRVETEEDSNILVQKADASAVLLHTSGEAWTDYSYEADVRVHIKNANAGLLFRVQDDQNFYMYRLNANNNKLELYQSVDGAMTLLSSSAISAASKQWYTLKVLVYENSIKGYLDGELQLEWTNPVNEWATGSIGLRTTSVNTAYRNILVTGIKQAQSEVPTADPSKNTVTLDRSSVTTGDTVTITAAGDRQNESGTVLNEERYYPVEWSSNELGQSGDFTVTEQVYASSLTASAEGQYLIDVTFQKQIWDGSAWLDVTTDTKTAELTVTAEDDNGGETPSPATADASKNTVNLDRSSVTAGDTVTITAAGDRQNESGTVQGEERYYPVGWSSSEAGKSGTFTVTEQVYASSYTPSAEGQYLIEATFQKQSWDGAAWLDVATDTKTAVLTVTAEDDNSGETPSPPPTGNTGSGHSVTGLSTEATTMENGNRVTTVTIDPARLEQRISREGDGATITIPVLAQSDKIVVELSGQLMKLLKAKDTRLQIKTDKATYTLAAAQINMDAVSQQMGTALEDIKLHITIATPAADTVNQVQDTAQRQGYEVVAQPVEFKIIASSDSGEVEISNFDGYVQRSIALPEEFQSGTTATGVVLGADGSFSHVPTKVVIVDGKPYAQIESLTNSIYLVISNPKTFADVHAHWAMEEINDLGSRLVIDGSGAGNFEPARDITRAEFAAIIIRGLGVMRPGTGKDIFSDVTKDNWYYDAVAIAHEYGIIDGFEDGTFRPANKITREQAMTMTARAMKVTGLKVALAEHEAEQLLSMFADAGEASGYAAQSIASSVKAGIIQGRDVHVLAPKDNMTRAEVAVIVTRLLQQSNLI</sequence>
<dbReference type="GO" id="GO:0005509">
    <property type="term" value="F:calcium ion binding"/>
    <property type="evidence" value="ECO:0007669"/>
    <property type="project" value="InterPro"/>
</dbReference>
<dbReference type="InterPro" id="IPR011050">
    <property type="entry name" value="Pectin_lyase_fold/virulence"/>
</dbReference>
<dbReference type="Pfam" id="PF00028">
    <property type="entry name" value="Cadherin"/>
    <property type="match status" value="1"/>
</dbReference>
<dbReference type="PROSITE" id="PS51272">
    <property type="entry name" value="SLH"/>
    <property type="match status" value="3"/>
</dbReference>
<dbReference type="InterPro" id="IPR015919">
    <property type="entry name" value="Cadherin-like_sf"/>
</dbReference>
<evidence type="ECO:0000256" key="2">
    <source>
        <dbReference type="ARBA" id="ARBA00022801"/>
    </source>
</evidence>
<dbReference type="SMART" id="SM00112">
    <property type="entry name" value="CA"/>
    <property type="match status" value="1"/>
</dbReference>
<dbReference type="Pfam" id="PF00295">
    <property type="entry name" value="Glyco_hydro_28"/>
    <property type="match status" value="1"/>
</dbReference>
<feature type="domain" description="Cadherin" evidence="6">
    <location>
        <begin position="781"/>
        <end position="880"/>
    </location>
</feature>
<dbReference type="InterPro" id="IPR010496">
    <property type="entry name" value="AL/BT2_dom"/>
</dbReference>
<reference evidence="8" key="1">
    <citation type="submission" date="2020-09" db="EMBL/GenBank/DDBJ databases">
        <title>A novel bacterium of genus Paenibacillus, isolated from South China Sea.</title>
        <authorList>
            <person name="Huang H."/>
            <person name="Mo K."/>
            <person name="Hu Y."/>
        </authorList>
    </citation>
    <scope>NUCLEOTIDE SEQUENCE</scope>
    <source>
        <strain evidence="8">IB182496</strain>
    </source>
</reference>
<name>A0A927GRL4_9BACL</name>
<dbReference type="PROSITE" id="PS50268">
    <property type="entry name" value="CADHERIN_2"/>
    <property type="match status" value="1"/>
</dbReference>
<feature type="compositionally biased region" description="Polar residues" evidence="5">
    <location>
        <begin position="1317"/>
        <end position="1331"/>
    </location>
</feature>
<feature type="domain" description="SLH" evidence="7">
    <location>
        <begin position="1529"/>
        <end position="1589"/>
    </location>
</feature>
<feature type="domain" description="SLH" evidence="7">
    <location>
        <begin position="1590"/>
        <end position="1653"/>
    </location>
</feature>
<dbReference type="Gene3D" id="2.60.40.60">
    <property type="entry name" value="Cadherins"/>
    <property type="match status" value="1"/>
</dbReference>
<evidence type="ECO:0000259" key="7">
    <source>
        <dbReference type="PROSITE" id="PS51272"/>
    </source>
</evidence>
<dbReference type="GO" id="GO:0016020">
    <property type="term" value="C:membrane"/>
    <property type="evidence" value="ECO:0007669"/>
    <property type="project" value="InterPro"/>
</dbReference>
<dbReference type="InterPro" id="IPR001119">
    <property type="entry name" value="SLH_dom"/>
</dbReference>
<evidence type="ECO:0000256" key="5">
    <source>
        <dbReference type="SAM" id="MobiDB-lite"/>
    </source>
</evidence>
<dbReference type="Proteomes" id="UP000621560">
    <property type="component" value="Unassembled WGS sequence"/>
</dbReference>
<protein>
    <submittedName>
        <fullName evidence="8">S-layer homology domain-containing protein</fullName>
    </submittedName>
</protein>
<keyword evidence="3 4" id="KW-0326">Glycosidase</keyword>
<dbReference type="InterPro" id="IPR000743">
    <property type="entry name" value="Glyco_hydro_28"/>
</dbReference>
<evidence type="ECO:0000256" key="4">
    <source>
        <dbReference type="RuleBase" id="RU361169"/>
    </source>
</evidence>
<feature type="region of interest" description="Disordered" evidence="5">
    <location>
        <begin position="1170"/>
        <end position="1189"/>
    </location>
</feature>
<dbReference type="SUPFAM" id="SSF49313">
    <property type="entry name" value="Cadherin-like"/>
    <property type="match status" value="1"/>
</dbReference>
<dbReference type="EMBL" id="JACXIZ010000012">
    <property type="protein sequence ID" value="MBD2844802.1"/>
    <property type="molecule type" value="Genomic_DNA"/>
</dbReference>
<evidence type="ECO:0000313" key="9">
    <source>
        <dbReference type="Proteomes" id="UP000621560"/>
    </source>
</evidence>
<dbReference type="CDD" id="cd11304">
    <property type="entry name" value="Cadherin_repeat"/>
    <property type="match status" value="1"/>
</dbReference>
<feature type="domain" description="SLH" evidence="7">
    <location>
        <begin position="1661"/>
        <end position="1720"/>
    </location>
</feature>
<keyword evidence="2 4" id="KW-0378">Hydrolase</keyword>
<dbReference type="GO" id="GO:0007156">
    <property type="term" value="P:homophilic cell adhesion via plasma membrane adhesion molecules"/>
    <property type="evidence" value="ECO:0007669"/>
    <property type="project" value="InterPro"/>
</dbReference>
<dbReference type="InterPro" id="IPR051801">
    <property type="entry name" value="GH28_Enzymes"/>
</dbReference>
<proteinExistence type="inferred from homology"/>
<dbReference type="InterPro" id="IPR012334">
    <property type="entry name" value="Pectin_lyas_fold"/>
</dbReference>
<dbReference type="RefSeq" id="WP_190915808.1">
    <property type="nucleotide sequence ID" value="NZ_JACXIZ010000012.1"/>
</dbReference>
<evidence type="ECO:0000259" key="6">
    <source>
        <dbReference type="PROSITE" id="PS50268"/>
    </source>
</evidence>
<evidence type="ECO:0000256" key="1">
    <source>
        <dbReference type="ARBA" id="ARBA00008834"/>
    </source>
</evidence>
<dbReference type="InterPro" id="IPR013320">
    <property type="entry name" value="ConA-like_dom_sf"/>
</dbReference>
<feature type="region of interest" description="Disordered" evidence="5">
    <location>
        <begin position="1292"/>
        <end position="1331"/>
    </location>
</feature>
<evidence type="ECO:0000256" key="3">
    <source>
        <dbReference type="ARBA" id="ARBA00023295"/>
    </source>
</evidence>
<gene>
    <name evidence="8" type="ORF">IDH44_06330</name>
</gene>
<dbReference type="SUPFAM" id="SSF51126">
    <property type="entry name" value="Pectin lyase-like"/>
    <property type="match status" value="1"/>
</dbReference>
<organism evidence="8 9">
    <name type="scientific">Paenibacillus sabuli</name>
    <dbReference type="NCBI Taxonomy" id="2772509"/>
    <lineage>
        <taxon>Bacteria</taxon>
        <taxon>Bacillati</taxon>
        <taxon>Bacillota</taxon>
        <taxon>Bacilli</taxon>
        <taxon>Bacillales</taxon>
        <taxon>Paenibacillaceae</taxon>
        <taxon>Paenibacillus</taxon>
    </lineage>
</organism>
<comment type="caution">
    <text evidence="8">The sequence shown here is derived from an EMBL/GenBank/DDBJ whole genome shotgun (WGS) entry which is preliminary data.</text>
</comment>
<dbReference type="Gene3D" id="2.60.120.560">
    <property type="entry name" value="Exo-inulinase, domain 1"/>
    <property type="match status" value="2"/>
</dbReference>
<dbReference type="Pfam" id="PF06439">
    <property type="entry name" value="3keto-disac_hyd"/>
    <property type="match status" value="2"/>
</dbReference>
<dbReference type="InterPro" id="IPR002126">
    <property type="entry name" value="Cadherin-like_dom"/>
</dbReference>
<comment type="similarity">
    <text evidence="1 4">Belongs to the glycosyl hydrolase 28 family.</text>
</comment>